<protein>
    <submittedName>
        <fullName evidence="1">Uncharacterized protein</fullName>
    </submittedName>
</protein>
<name>A0A645GLP9_9ZZZZ</name>
<reference evidence="1" key="1">
    <citation type="submission" date="2019-08" db="EMBL/GenBank/DDBJ databases">
        <authorList>
            <person name="Kucharzyk K."/>
            <person name="Murdoch R.W."/>
            <person name="Higgins S."/>
            <person name="Loffler F."/>
        </authorList>
    </citation>
    <scope>NUCLEOTIDE SEQUENCE</scope>
</reference>
<proteinExistence type="predicted"/>
<comment type="caution">
    <text evidence="1">The sequence shown here is derived from an EMBL/GenBank/DDBJ whole genome shotgun (WGS) entry which is preliminary data.</text>
</comment>
<dbReference type="EMBL" id="VSSQ01077630">
    <property type="protein sequence ID" value="MPN27645.1"/>
    <property type="molecule type" value="Genomic_DNA"/>
</dbReference>
<dbReference type="AlphaFoldDB" id="A0A645GLP9"/>
<accession>A0A645GLP9</accession>
<evidence type="ECO:0000313" key="1">
    <source>
        <dbReference type="EMBL" id="MPN27645.1"/>
    </source>
</evidence>
<gene>
    <name evidence="1" type="ORF">SDC9_175079</name>
</gene>
<organism evidence="1">
    <name type="scientific">bioreactor metagenome</name>
    <dbReference type="NCBI Taxonomy" id="1076179"/>
    <lineage>
        <taxon>unclassified sequences</taxon>
        <taxon>metagenomes</taxon>
        <taxon>ecological metagenomes</taxon>
    </lineage>
</organism>
<sequence>MLSKYSDNHFLDAVLYAVQRFSVKFMKYEVFLKLIIKAVKAARLGINISRNIRWHMSPRWSNRNYAYD</sequence>